<evidence type="ECO:0000313" key="9">
    <source>
        <dbReference type="EMBL" id="PSS18202.1"/>
    </source>
</evidence>
<reference evidence="9 10" key="1">
    <citation type="submission" date="2017-07" db="EMBL/GenBank/DDBJ databases">
        <title>An improved, manually edited Actinidia chinensis var. chinensis (kiwifruit) genome highlights the challenges associated with draft genomes and gene prediction in plants.</title>
        <authorList>
            <person name="Pilkington S."/>
            <person name="Crowhurst R."/>
            <person name="Hilario E."/>
            <person name="Nardozza S."/>
            <person name="Fraser L."/>
            <person name="Peng Y."/>
            <person name="Gunaseelan K."/>
            <person name="Simpson R."/>
            <person name="Tahir J."/>
            <person name="Deroles S."/>
            <person name="Templeton K."/>
            <person name="Luo Z."/>
            <person name="Davy M."/>
            <person name="Cheng C."/>
            <person name="Mcneilage M."/>
            <person name="Scaglione D."/>
            <person name="Liu Y."/>
            <person name="Zhang Q."/>
            <person name="Datson P."/>
            <person name="De Silva N."/>
            <person name="Gardiner S."/>
            <person name="Bassett H."/>
            <person name="Chagne D."/>
            <person name="Mccallum J."/>
            <person name="Dzierzon H."/>
            <person name="Deng C."/>
            <person name="Wang Y.-Y."/>
            <person name="Barron N."/>
            <person name="Manako K."/>
            <person name="Bowen J."/>
            <person name="Foster T."/>
            <person name="Erridge Z."/>
            <person name="Tiffin H."/>
            <person name="Waite C."/>
            <person name="Davies K."/>
            <person name="Grierson E."/>
            <person name="Laing W."/>
            <person name="Kirk R."/>
            <person name="Chen X."/>
            <person name="Wood M."/>
            <person name="Montefiori M."/>
            <person name="Brummell D."/>
            <person name="Schwinn K."/>
            <person name="Catanach A."/>
            <person name="Fullerton C."/>
            <person name="Li D."/>
            <person name="Meiyalaghan S."/>
            <person name="Nieuwenhuizen N."/>
            <person name="Read N."/>
            <person name="Prakash R."/>
            <person name="Hunter D."/>
            <person name="Zhang H."/>
            <person name="Mckenzie M."/>
            <person name="Knabel M."/>
            <person name="Harris A."/>
            <person name="Allan A."/>
            <person name="Chen A."/>
            <person name="Janssen B."/>
            <person name="Plunkett B."/>
            <person name="Dwamena C."/>
            <person name="Voogd C."/>
            <person name="Leif D."/>
            <person name="Lafferty D."/>
            <person name="Souleyre E."/>
            <person name="Varkonyi-Gasic E."/>
            <person name="Gambi F."/>
            <person name="Hanley J."/>
            <person name="Yao J.-L."/>
            <person name="Cheung J."/>
            <person name="David K."/>
            <person name="Warren B."/>
            <person name="Marsh K."/>
            <person name="Snowden K."/>
            <person name="Lin-Wang K."/>
            <person name="Brian L."/>
            <person name="Martinez-Sanchez M."/>
            <person name="Wang M."/>
            <person name="Ileperuma N."/>
            <person name="Macnee N."/>
            <person name="Campin R."/>
            <person name="Mcatee P."/>
            <person name="Drummond R."/>
            <person name="Espley R."/>
            <person name="Ireland H."/>
            <person name="Wu R."/>
            <person name="Atkinson R."/>
            <person name="Karunairetnam S."/>
            <person name="Bulley S."/>
            <person name="Chunkath S."/>
            <person name="Hanley Z."/>
            <person name="Storey R."/>
            <person name="Thrimawithana A."/>
            <person name="Thomson S."/>
            <person name="David C."/>
            <person name="Testolin R."/>
        </authorList>
    </citation>
    <scope>NUCLEOTIDE SEQUENCE [LARGE SCALE GENOMIC DNA]</scope>
    <source>
        <strain evidence="10">cv. Red5</strain>
        <tissue evidence="9">Young leaf</tissue>
    </source>
</reference>
<dbReference type="InParanoid" id="A0A2R6R0N9"/>
<dbReference type="Proteomes" id="UP000241394">
    <property type="component" value="Chromosome LG11"/>
</dbReference>
<dbReference type="Gene3D" id="1.10.10.60">
    <property type="entry name" value="Homeodomain-like"/>
    <property type="match status" value="1"/>
</dbReference>
<dbReference type="Pfam" id="PF00249">
    <property type="entry name" value="Myb_DNA-binding"/>
    <property type="match status" value="1"/>
</dbReference>
<dbReference type="InterPro" id="IPR025756">
    <property type="entry name" value="Myb_CC_LHEQLE"/>
</dbReference>
<feature type="region of interest" description="Disordered" evidence="7">
    <location>
        <begin position="228"/>
        <end position="261"/>
    </location>
</feature>
<feature type="region of interest" description="Disordered" evidence="7">
    <location>
        <begin position="1"/>
        <end position="26"/>
    </location>
</feature>
<dbReference type="FunCoup" id="A0A2R6R0N9">
    <property type="interactions" value="340"/>
</dbReference>
<feature type="domain" description="HTH myb-type" evidence="8">
    <location>
        <begin position="260"/>
        <end position="320"/>
    </location>
</feature>
<evidence type="ECO:0000256" key="6">
    <source>
        <dbReference type="ARBA" id="ARBA00023242"/>
    </source>
</evidence>
<dbReference type="Pfam" id="PF14379">
    <property type="entry name" value="Myb_CC_LHEQLE"/>
    <property type="match status" value="1"/>
</dbReference>
<dbReference type="GO" id="GO:0003677">
    <property type="term" value="F:DNA binding"/>
    <property type="evidence" value="ECO:0007669"/>
    <property type="project" value="InterPro"/>
</dbReference>
<dbReference type="FunFam" id="1.10.10.60:FF:000002">
    <property type="entry name" value="Myb family transcription factor"/>
    <property type="match status" value="1"/>
</dbReference>
<sequence length="488" mass="53174">MNHHSFMNEPANEVERSHCTPSSPVHNMLSVESEGQSFSAGECSSSYQSPNVHRDLHSFLGFNCSSTLQPEKFSVKSGLVSAVPYGSHIQYSKSILSCSSMFCTSLYLSSSSSSETQRQLGNLPFLPHPPSYNQPCSSVQSTTPGLFDGNPSNPHDAGNPEELAEDFLYFPGNTSDSSAHGVNGSNDSIAFTEQLELQFFSDELDMAIGSGGGNPRIDEIYEAPQASSKPAIGLASSQNNHSIGTPLDDLSSQPSPLLPAAHKPRMRWTPELHDCFVEAVNKLDGAENATPKGVLKIMNVKGLTIYHVKSHLQKYRLAKYLPERKEDKKASSSEEKKAASSCNESDGRIKGSIPFTEALYMQMEVQKQLHEQLEVQRALQLRIEEHAQYLQKILEEQQKAGNSSFFPQGMSQCANRQSGSELQPSSPPAGASPYQVADLKTDSSVPLLSKHNTAESSGSRGQALEKKHRLEAKLESASNEDPVPENSV</sequence>
<evidence type="ECO:0000256" key="1">
    <source>
        <dbReference type="ARBA" id="ARBA00004123"/>
    </source>
</evidence>
<dbReference type="SUPFAM" id="SSF46689">
    <property type="entry name" value="Homeodomain-like"/>
    <property type="match status" value="1"/>
</dbReference>
<feature type="region of interest" description="Disordered" evidence="7">
    <location>
        <begin position="404"/>
        <end position="488"/>
    </location>
</feature>
<keyword evidence="6" id="KW-0539">Nucleus</keyword>
<dbReference type="GO" id="GO:0003700">
    <property type="term" value="F:DNA-binding transcription factor activity"/>
    <property type="evidence" value="ECO:0007669"/>
    <property type="project" value="InterPro"/>
</dbReference>
<comment type="subcellular location">
    <subcellularLocation>
        <location evidence="1">Nucleus</location>
    </subcellularLocation>
</comment>
<dbReference type="Gramene" id="PSS18202">
    <property type="protein sequence ID" value="PSS18202"/>
    <property type="gene ID" value="CEY00_Acc12908"/>
</dbReference>
<dbReference type="PANTHER" id="PTHR31499:SF79">
    <property type="entry name" value="HTH MYB-TYPE DOMAIN-CONTAINING PROTEIN"/>
    <property type="match status" value="1"/>
</dbReference>
<organism evidence="9 10">
    <name type="scientific">Actinidia chinensis var. chinensis</name>
    <name type="common">Chinese soft-hair kiwi</name>
    <dbReference type="NCBI Taxonomy" id="1590841"/>
    <lineage>
        <taxon>Eukaryota</taxon>
        <taxon>Viridiplantae</taxon>
        <taxon>Streptophyta</taxon>
        <taxon>Embryophyta</taxon>
        <taxon>Tracheophyta</taxon>
        <taxon>Spermatophyta</taxon>
        <taxon>Magnoliopsida</taxon>
        <taxon>eudicotyledons</taxon>
        <taxon>Gunneridae</taxon>
        <taxon>Pentapetalae</taxon>
        <taxon>asterids</taxon>
        <taxon>Ericales</taxon>
        <taxon>Actinidiaceae</taxon>
        <taxon>Actinidia</taxon>
    </lineage>
</organism>
<dbReference type="EMBL" id="NKQK01000011">
    <property type="protein sequence ID" value="PSS18202.1"/>
    <property type="molecule type" value="Genomic_DNA"/>
</dbReference>
<dbReference type="PANTHER" id="PTHR31499">
    <property type="entry name" value="MYB FAMILY TRANSCRIPTION FACTOR PHL11"/>
    <property type="match status" value="1"/>
</dbReference>
<feature type="compositionally biased region" description="Polar residues" evidence="7">
    <location>
        <begin position="442"/>
        <end position="460"/>
    </location>
</feature>
<dbReference type="AlphaFoldDB" id="A0A2R6R0N9"/>
<accession>A0A2R6R0N9</accession>
<evidence type="ECO:0000313" key="10">
    <source>
        <dbReference type="Proteomes" id="UP000241394"/>
    </source>
</evidence>
<keyword evidence="5" id="KW-0804">Transcription</keyword>
<keyword evidence="4" id="KW-0175">Coiled coil</keyword>
<keyword evidence="10" id="KW-1185">Reference proteome</keyword>
<evidence type="ECO:0000259" key="8">
    <source>
        <dbReference type="PROSITE" id="PS51294"/>
    </source>
</evidence>
<dbReference type="InterPro" id="IPR006447">
    <property type="entry name" value="Myb_dom_plants"/>
</dbReference>
<evidence type="ECO:0000256" key="2">
    <source>
        <dbReference type="ARBA" id="ARBA00006783"/>
    </source>
</evidence>
<feature type="compositionally biased region" description="Basic and acidic residues" evidence="7">
    <location>
        <begin position="324"/>
        <end position="338"/>
    </location>
</feature>
<keyword evidence="3" id="KW-0805">Transcription regulation</keyword>
<evidence type="ECO:0000256" key="3">
    <source>
        <dbReference type="ARBA" id="ARBA00023015"/>
    </source>
</evidence>
<feature type="compositionally biased region" description="Polar residues" evidence="7">
    <location>
        <begin position="404"/>
        <end position="424"/>
    </location>
</feature>
<dbReference type="OMA" id="NQYDDEQ"/>
<comment type="similarity">
    <text evidence="2">Belongs to the MYB-CC family.</text>
</comment>
<evidence type="ECO:0000256" key="4">
    <source>
        <dbReference type="ARBA" id="ARBA00023054"/>
    </source>
</evidence>
<name>A0A2R6R0N9_ACTCC</name>
<feature type="region of interest" description="Disordered" evidence="7">
    <location>
        <begin position="324"/>
        <end position="347"/>
    </location>
</feature>
<dbReference type="NCBIfam" id="TIGR01557">
    <property type="entry name" value="myb_SHAQKYF"/>
    <property type="match status" value="1"/>
</dbReference>
<feature type="region of interest" description="Disordered" evidence="7">
    <location>
        <begin position="133"/>
        <end position="161"/>
    </location>
</feature>
<reference evidence="10" key="2">
    <citation type="journal article" date="2018" name="BMC Genomics">
        <title>A manually annotated Actinidia chinensis var. chinensis (kiwifruit) genome highlights the challenges associated with draft genomes and gene prediction in plants.</title>
        <authorList>
            <person name="Pilkington S.M."/>
            <person name="Crowhurst R."/>
            <person name="Hilario E."/>
            <person name="Nardozza S."/>
            <person name="Fraser L."/>
            <person name="Peng Y."/>
            <person name="Gunaseelan K."/>
            <person name="Simpson R."/>
            <person name="Tahir J."/>
            <person name="Deroles S.C."/>
            <person name="Templeton K."/>
            <person name="Luo Z."/>
            <person name="Davy M."/>
            <person name="Cheng C."/>
            <person name="McNeilage M."/>
            <person name="Scaglione D."/>
            <person name="Liu Y."/>
            <person name="Zhang Q."/>
            <person name="Datson P."/>
            <person name="De Silva N."/>
            <person name="Gardiner S.E."/>
            <person name="Bassett H."/>
            <person name="Chagne D."/>
            <person name="McCallum J."/>
            <person name="Dzierzon H."/>
            <person name="Deng C."/>
            <person name="Wang Y.Y."/>
            <person name="Barron L."/>
            <person name="Manako K."/>
            <person name="Bowen J."/>
            <person name="Foster T.M."/>
            <person name="Erridge Z.A."/>
            <person name="Tiffin H."/>
            <person name="Waite C.N."/>
            <person name="Davies K.M."/>
            <person name="Grierson E.P."/>
            <person name="Laing W.A."/>
            <person name="Kirk R."/>
            <person name="Chen X."/>
            <person name="Wood M."/>
            <person name="Montefiori M."/>
            <person name="Brummell D.A."/>
            <person name="Schwinn K.E."/>
            <person name="Catanach A."/>
            <person name="Fullerton C."/>
            <person name="Li D."/>
            <person name="Meiyalaghan S."/>
            <person name="Nieuwenhuizen N."/>
            <person name="Read N."/>
            <person name="Prakash R."/>
            <person name="Hunter D."/>
            <person name="Zhang H."/>
            <person name="McKenzie M."/>
            <person name="Knabel M."/>
            <person name="Harris A."/>
            <person name="Allan A.C."/>
            <person name="Gleave A."/>
            <person name="Chen A."/>
            <person name="Janssen B.J."/>
            <person name="Plunkett B."/>
            <person name="Ampomah-Dwamena C."/>
            <person name="Voogd C."/>
            <person name="Leif D."/>
            <person name="Lafferty D."/>
            <person name="Souleyre E.J.F."/>
            <person name="Varkonyi-Gasic E."/>
            <person name="Gambi F."/>
            <person name="Hanley J."/>
            <person name="Yao J.L."/>
            <person name="Cheung J."/>
            <person name="David K.M."/>
            <person name="Warren B."/>
            <person name="Marsh K."/>
            <person name="Snowden K.C."/>
            <person name="Lin-Wang K."/>
            <person name="Brian L."/>
            <person name="Martinez-Sanchez M."/>
            <person name="Wang M."/>
            <person name="Ileperuma N."/>
            <person name="Macnee N."/>
            <person name="Campin R."/>
            <person name="McAtee P."/>
            <person name="Drummond R.S.M."/>
            <person name="Espley R.V."/>
            <person name="Ireland H.S."/>
            <person name="Wu R."/>
            <person name="Atkinson R.G."/>
            <person name="Karunairetnam S."/>
            <person name="Bulley S."/>
            <person name="Chunkath S."/>
            <person name="Hanley Z."/>
            <person name="Storey R."/>
            <person name="Thrimawithana A.H."/>
            <person name="Thomson S."/>
            <person name="David C."/>
            <person name="Testolin R."/>
            <person name="Huang H."/>
            <person name="Hellens R.P."/>
            <person name="Schaffer R.J."/>
        </authorList>
    </citation>
    <scope>NUCLEOTIDE SEQUENCE [LARGE SCALE GENOMIC DNA]</scope>
    <source>
        <strain evidence="10">cv. Red5</strain>
    </source>
</reference>
<feature type="compositionally biased region" description="Low complexity" evidence="7">
    <location>
        <begin position="246"/>
        <end position="259"/>
    </location>
</feature>
<dbReference type="InterPro" id="IPR001005">
    <property type="entry name" value="SANT/Myb"/>
</dbReference>
<dbReference type="InterPro" id="IPR046955">
    <property type="entry name" value="PHR1-like"/>
</dbReference>
<dbReference type="InterPro" id="IPR017930">
    <property type="entry name" value="Myb_dom"/>
</dbReference>
<comment type="caution">
    <text evidence="9">The sequence shown here is derived from an EMBL/GenBank/DDBJ whole genome shotgun (WGS) entry which is preliminary data.</text>
</comment>
<dbReference type="PROSITE" id="PS51294">
    <property type="entry name" value="HTH_MYB"/>
    <property type="match status" value="1"/>
</dbReference>
<dbReference type="GO" id="GO:0005634">
    <property type="term" value="C:nucleus"/>
    <property type="evidence" value="ECO:0007669"/>
    <property type="project" value="UniProtKB-SubCell"/>
</dbReference>
<evidence type="ECO:0000256" key="7">
    <source>
        <dbReference type="SAM" id="MobiDB-lite"/>
    </source>
</evidence>
<protein>
    <submittedName>
        <fullName evidence="9">Myb family transcription factor</fullName>
    </submittedName>
</protein>
<feature type="compositionally biased region" description="Polar residues" evidence="7">
    <location>
        <begin position="133"/>
        <end position="144"/>
    </location>
</feature>
<gene>
    <name evidence="9" type="ORF">CEY00_Acc12908</name>
</gene>
<dbReference type="OrthoDB" id="551907at2759"/>
<evidence type="ECO:0000256" key="5">
    <source>
        <dbReference type="ARBA" id="ARBA00023163"/>
    </source>
</evidence>
<dbReference type="STRING" id="1590841.A0A2R6R0N9"/>
<proteinExistence type="inferred from homology"/>
<dbReference type="InterPro" id="IPR009057">
    <property type="entry name" value="Homeodomain-like_sf"/>
</dbReference>